<dbReference type="InterPro" id="IPR045087">
    <property type="entry name" value="Cu-oxidase_fam"/>
</dbReference>
<dbReference type="PATRIC" id="fig|1603606.3.peg.3618"/>
<dbReference type="OrthoDB" id="9757546at2"/>
<gene>
    <name evidence="3" type="ORF">DSOUD_3361</name>
</gene>
<feature type="domain" description="Plastocyanin-like" evidence="2">
    <location>
        <begin position="74"/>
        <end position="168"/>
    </location>
</feature>
<evidence type="ECO:0000313" key="3">
    <source>
        <dbReference type="EMBL" id="ALC18080.1"/>
    </source>
</evidence>
<dbReference type="GO" id="GO:0005507">
    <property type="term" value="F:copper ion binding"/>
    <property type="evidence" value="ECO:0007669"/>
    <property type="project" value="InterPro"/>
</dbReference>
<dbReference type="SUPFAM" id="SSF49503">
    <property type="entry name" value="Cupredoxins"/>
    <property type="match status" value="2"/>
</dbReference>
<dbReference type="Gene3D" id="2.60.40.420">
    <property type="entry name" value="Cupredoxins - blue copper proteins"/>
    <property type="match status" value="1"/>
</dbReference>
<name>A0A0M4DC69_9BACT</name>
<dbReference type="InterPro" id="IPR008972">
    <property type="entry name" value="Cupredoxin"/>
</dbReference>
<dbReference type="Proteomes" id="UP000057158">
    <property type="component" value="Chromosome"/>
</dbReference>
<evidence type="ECO:0000313" key="4">
    <source>
        <dbReference type="Proteomes" id="UP000057158"/>
    </source>
</evidence>
<dbReference type="Pfam" id="PF07732">
    <property type="entry name" value="Cu-oxidase_3"/>
    <property type="match status" value="1"/>
</dbReference>
<organism evidence="3 4">
    <name type="scientific">Desulfuromonas soudanensis</name>
    <dbReference type="NCBI Taxonomy" id="1603606"/>
    <lineage>
        <taxon>Bacteria</taxon>
        <taxon>Pseudomonadati</taxon>
        <taxon>Thermodesulfobacteriota</taxon>
        <taxon>Desulfuromonadia</taxon>
        <taxon>Desulfuromonadales</taxon>
        <taxon>Desulfuromonadaceae</taxon>
        <taxon>Desulfuromonas</taxon>
    </lineage>
</organism>
<feature type="chain" id="PRO_5005792131" evidence="1">
    <location>
        <begin position="30"/>
        <end position="459"/>
    </location>
</feature>
<evidence type="ECO:0000256" key="1">
    <source>
        <dbReference type="SAM" id="SignalP"/>
    </source>
</evidence>
<evidence type="ECO:0000259" key="2">
    <source>
        <dbReference type="Pfam" id="PF07732"/>
    </source>
</evidence>
<dbReference type="AlphaFoldDB" id="A0A0M4DC69"/>
<feature type="signal peptide" evidence="1">
    <location>
        <begin position="1"/>
        <end position="29"/>
    </location>
</feature>
<reference evidence="3 4" key="1">
    <citation type="submission" date="2015-07" db="EMBL/GenBank/DDBJ databases">
        <title>Isolation and Genomic Characterization of a Novel Halophilic Metal-Reducing Deltaproteobacterium from the Deep Subsurface.</title>
        <authorList>
            <person name="Badalamenti J.P."/>
            <person name="Summers Z.M."/>
            <person name="Gralnick J.A."/>
            <person name="Bond D.R."/>
        </authorList>
    </citation>
    <scope>NUCLEOTIDE SEQUENCE [LARGE SCALE GENOMIC DNA]</scope>
    <source>
        <strain evidence="3 4">WTL</strain>
    </source>
</reference>
<dbReference type="RefSeq" id="WP_082351345.1">
    <property type="nucleotide sequence ID" value="NZ_CP010802.1"/>
</dbReference>
<keyword evidence="1" id="KW-0732">Signal</keyword>
<dbReference type="KEGG" id="des:DSOUD_3361"/>
<sequence length="459" mass="49106">MNKLFQQPLLRSLTLAAALLCCAASAALAMHGNIAVSGVTGTDFSFTARAGHITTGDGNNVYFWGYANADGAVQYPGPTLIVNQNAVVTIRLVSRLPEATSLIVPGFSVSASGGQPGLLTREAPPDGVTAVTYTFTADRPGTFTYYSGTHSDLQVEMGLLGAIVVRPANFDAADPLLRTAYGDARSAYDQEYLYLLSEMDLETHILAEKGLFSEIDTSKFWPVYWFINGRTAPDTMLADQVSWLPHQPYGAMTMMNAGERVLLRMVGGGRDLHPFHTHGNNFDQIARDGYLLATPTDPGTRTAEVGVIPDKSVSDFTQTVVPGATHDAIFSWTGRGLGWDIYNGSSNSDHMNTAVLVDVNGDGFDDTTYEYIADHGKPFPVILPGQQEVAFGAFYSGSPFLGAAGSLPPGEGGNNPNSGFAFMWHSHNEKEMTNNDIFPGGLMTMVIVEAPSAPMVVAP</sequence>
<accession>A0A0M4DC69</accession>
<dbReference type="EMBL" id="CP010802">
    <property type="protein sequence ID" value="ALC18080.1"/>
    <property type="molecule type" value="Genomic_DNA"/>
</dbReference>
<dbReference type="PANTHER" id="PTHR11709">
    <property type="entry name" value="MULTI-COPPER OXIDASE"/>
    <property type="match status" value="1"/>
</dbReference>
<dbReference type="InterPro" id="IPR011707">
    <property type="entry name" value="Cu-oxidase-like_N"/>
</dbReference>
<keyword evidence="4" id="KW-1185">Reference proteome</keyword>
<protein>
    <submittedName>
        <fullName evidence="3">Multicopper oxidase</fullName>
    </submittedName>
</protein>
<proteinExistence type="predicted"/>
<dbReference type="STRING" id="1603606.DSOUD_3361"/>